<evidence type="ECO:0000256" key="3">
    <source>
        <dbReference type="ARBA" id="ARBA00022502"/>
    </source>
</evidence>
<dbReference type="Proteomes" id="UP000503399">
    <property type="component" value="Chromosome"/>
</dbReference>
<evidence type="ECO:0000313" key="11">
    <source>
        <dbReference type="EMBL" id="CAB1128108.1"/>
    </source>
</evidence>
<organism evidence="11 12">
    <name type="scientific">Candidatus Hydrogenisulfobacillus filiaventi</name>
    <dbReference type="NCBI Taxonomy" id="2707344"/>
    <lineage>
        <taxon>Bacteria</taxon>
        <taxon>Bacillati</taxon>
        <taxon>Bacillota</taxon>
        <taxon>Clostridia</taxon>
        <taxon>Eubacteriales</taxon>
        <taxon>Clostridiales Family XVII. Incertae Sedis</taxon>
        <taxon>Candidatus Hydrogenisulfobacillus</taxon>
    </lineage>
</organism>
<feature type="transmembrane region" description="Helical" evidence="10">
    <location>
        <begin position="92"/>
        <end position="113"/>
    </location>
</feature>
<feature type="transmembrane region" description="Helical" evidence="10">
    <location>
        <begin position="125"/>
        <end position="156"/>
    </location>
</feature>
<comment type="subcellular location">
    <subcellularLocation>
        <location evidence="1">Endoplasmic reticulum membrane</location>
        <topology evidence="1">Multi-pass membrane protein</topology>
    </subcellularLocation>
</comment>
<keyword evidence="9 10" id="KW-0472">Membrane</keyword>
<evidence type="ECO:0008006" key="13">
    <source>
        <dbReference type="Google" id="ProtNLM"/>
    </source>
</evidence>
<feature type="transmembrane region" description="Helical" evidence="10">
    <location>
        <begin position="296"/>
        <end position="314"/>
    </location>
</feature>
<dbReference type="GO" id="GO:0016020">
    <property type="term" value="C:membrane"/>
    <property type="evidence" value="ECO:0007669"/>
    <property type="project" value="GOC"/>
</dbReference>
<evidence type="ECO:0000313" key="12">
    <source>
        <dbReference type="Proteomes" id="UP000503399"/>
    </source>
</evidence>
<evidence type="ECO:0000256" key="7">
    <source>
        <dbReference type="ARBA" id="ARBA00022824"/>
    </source>
</evidence>
<feature type="transmembrane region" description="Helical" evidence="10">
    <location>
        <begin position="67"/>
        <end position="86"/>
    </location>
</feature>
<accession>A0A6F8ZE10</accession>
<keyword evidence="4" id="KW-0328">Glycosyltransferase</keyword>
<keyword evidence="8 10" id="KW-1133">Transmembrane helix</keyword>
<comment type="pathway">
    <text evidence="2">Glycolipid biosynthesis; glycosylphosphatidylinositol-anchor biosynthesis.</text>
</comment>
<dbReference type="Pfam" id="PF04188">
    <property type="entry name" value="Mannosyl_trans2"/>
    <property type="match status" value="1"/>
</dbReference>
<evidence type="ECO:0000256" key="8">
    <source>
        <dbReference type="ARBA" id="ARBA00022989"/>
    </source>
</evidence>
<dbReference type="GO" id="GO:0004376">
    <property type="term" value="F:GPI mannosyltransferase activity"/>
    <property type="evidence" value="ECO:0007669"/>
    <property type="project" value="InterPro"/>
</dbReference>
<keyword evidence="6 10" id="KW-0812">Transmembrane</keyword>
<evidence type="ECO:0000256" key="4">
    <source>
        <dbReference type="ARBA" id="ARBA00022676"/>
    </source>
</evidence>
<keyword evidence="12" id="KW-1185">Reference proteome</keyword>
<evidence type="ECO:0000256" key="10">
    <source>
        <dbReference type="SAM" id="Phobius"/>
    </source>
</evidence>
<feature type="transmembrane region" description="Helical" evidence="10">
    <location>
        <begin position="348"/>
        <end position="370"/>
    </location>
</feature>
<feature type="transmembrane region" description="Helical" evidence="10">
    <location>
        <begin position="265"/>
        <end position="284"/>
    </location>
</feature>
<feature type="transmembrane region" description="Helical" evidence="10">
    <location>
        <begin position="168"/>
        <end position="191"/>
    </location>
</feature>
<dbReference type="PANTHER" id="PTHR12468">
    <property type="entry name" value="GPI MANNOSYLTRANSFERASE 2"/>
    <property type="match status" value="1"/>
</dbReference>
<dbReference type="GO" id="GO:0000009">
    <property type="term" value="F:alpha-1,6-mannosyltransferase activity"/>
    <property type="evidence" value="ECO:0007669"/>
    <property type="project" value="InterPro"/>
</dbReference>
<name>A0A6F8ZE10_9FIRM</name>
<keyword evidence="7" id="KW-0256">Endoplasmic reticulum</keyword>
<dbReference type="InterPro" id="IPR007315">
    <property type="entry name" value="PIG-V/Gpi18"/>
</dbReference>
<dbReference type="GO" id="GO:0031501">
    <property type="term" value="C:mannosyltransferase complex"/>
    <property type="evidence" value="ECO:0007669"/>
    <property type="project" value="TreeGrafter"/>
</dbReference>
<protein>
    <recommendedName>
        <fullName evidence="13">Integral membrane protein</fullName>
    </recommendedName>
</protein>
<evidence type="ECO:0000256" key="9">
    <source>
        <dbReference type="ARBA" id="ARBA00023136"/>
    </source>
</evidence>
<dbReference type="AlphaFoldDB" id="A0A6F8ZE10"/>
<evidence type="ECO:0000256" key="6">
    <source>
        <dbReference type="ARBA" id="ARBA00022692"/>
    </source>
</evidence>
<reference evidence="11 12" key="1">
    <citation type="submission" date="2020-02" db="EMBL/GenBank/DDBJ databases">
        <authorList>
            <person name="Hogendoorn C."/>
        </authorList>
    </citation>
    <scope>NUCLEOTIDE SEQUENCE [LARGE SCALE GENOMIC DNA]</scope>
    <source>
        <strain evidence="11">R501</strain>
    </source>
</reference>
<keyword evidence="5" id="KW-0808">Transferase</keyword>
<proteinExistence type="predicted"/>
<gene>
    <name evidence="11" type="ORF">R50_0602</name>
</gene>
<dbReference type="GO" id="GO:0006506">
    <property type="term" value="P:GPI anchor biosynthetic process"/>
    <property type="evidence" value="ECO:0007669"/>
    <property type="project" value="UniProtKB-UniPathway"/>
</dbReference>
<keyword evidence="3" id="KW-0337">GPI-anchor biosynthesis</keyword>
<feature type="transmembrane region" description="Helical" evidence="10">
    <location>
        <begin position="203"/>
        <end position="222"/>
    </location>
</feature>
<sequence>MAREIWQVVWWSRVGLFLAAWVDLALLPWGHVAPAFNPVANPLVLPWIRWDALWYTSIAARGYFSPAAWAFFPLYPGLIAGLHALLPVSLYTAALLISNAALVLAAGLLYRLARTAAGPEAARRAVWMLLLFPTAFYLSAAYTESLFLALTLAAFLAAERGRLGWAAWWTALASVTRSEGILAAVAVLGAYWRRHRWHWHREAWGLLWLPAGLAAFLGAQWVTAGTPWAFIQAQANWGRQLAAPWAGPVLALRQVVVTGSPLQPAAVLSMIDLGSALAAAGLWIYGVRRRLPGEWLVYWAALVLVDLSAPVAGGESPLLSMSRLVLVAFPMFVVLGMLAAERDRVQRLLVWTLPFLQATFLAIFATWHWIA</sequence>
<dbReference type="EMBL" id="LR778114">
    <property type="protein sequence ID" value="CAB1128108.1"/>
    <property type="molecule type" value="Genomic_DNA"/>
</dbReference>
<dbReference type="PANTHER" id="PTHR12468:SF2">
    <property type="entry name" value="GPI MANNOSYLTRANSFERASE 2"/>
    <property type="match status" value="1"/>
</dbReference>
<evidence type="ECO:0000256" key="1">
    <source>
        <dbReference type="ARBA" id="ARBA00004477"/>
    </source>
</evidence>
<dbReference type="KEGG" id="hfv:R50_0602"/>
<feature type="transmembrane region" description="Helical" evidence="10">
    <location>
        <begin position="320"/>
        <end position="339"/>
    </location>
</feature>
<evidence type="ECO:0000256" key="5">
    <source>
        <dbReference type="ARBA" id="ARBA00022679"/>
    </source>
</evidence>
<dbReference type="UniPathway" id="UPA00196"/>
<evidence type="ECO:0000256" key="2">
    <source>
        <dbReference type="ARBA" id="ARBA00004687"/>
    </source>
</evidence>